<evidence type="ECO:0000313" key="3">
    <source>
        <dbReference type="EMBL" id="KAK1389708.1"/>
    </source>
</evidence>
<dbReference type="SUPFAM" id="SSF81383">
    <property type="entry name" value="F-box domain"/>
    <property type="match status" value="1"/>
</dbReference>
<dbReference type="AlphaFoldDB" id="A0AAD8IR76"/>
<feature type="compositionally biased region" description="Low complexity" evidence="1">
    <location>
        <begin position="235"/>
        <end position="245"/>
    </location>
</feature>
<organism evidence="3 4">
    <name type="scientific">Heracleum sosnowskyi</name>
    <dbReference type="NCBI Taxonomy" id="360622"/>
    <lineage>
        <taxon>Eukaryota</taxon>
        <taxon>Viridiplantae</taxon>
        <taxon>Streptophyta</taxon>
        <taxon>Embryophyta</taxon>
        <taxon>Tracheophyta</taxon>
        <taxon>Spermatophyta</taxon>
        <taxon>Magnoliopsida</taxon>
        <taxon>eudicotyledons</taxon>
        <taxon>Gunneridae</taxon>
        <taxon>Pentapetalae</taxon>
        <taxon>asterids</taxon>
        <taxon>campanulids</taxon>
        <taxon>Apiales</taxon>
        <taxon>Apiaceae</taxon>
        <taxon>Apioideae</taxon>
        <taxon>apioid superclade</taxon>
        <taxon>Tordylieae</taxon>
        <taxon>Tordyliinae</taxon>
        <taxon>Heracleum</taxon>
    </lineage>
</organism>
<name>A0AAD8IR76_9APIA</name>
<dbReference type="InterPro" id="IPR001810">
    <property type="entry name" value="F-box_dom"/>
</dbReference>
<dbReference type="Proteomes" id="UP001237642">
    <property type="component" value="Unassembled WGS sequence"/>
</dbReference>
<evidence type="ECO:0000313" key="4">
    <source>
        <dbReference type="Proteomes" id="UP001237642"/>
    </source>
</evidence>
<reference evidence="3" key="2">
    <citation type="submission" date="2023-05" db="EMBL/GenBank/DDBJ databases">
        <authorList>
            <person name="Schelkunov M.I."/>
        </authorList>
    </citation>
    <scope>NUCLEOTIDE SEQUENCE</scope>
    <source>
        <strain evidence="3">Hsosn_3</strain>
        <tissue evidence="3">Leaf</tissue>
    </source>
</reference>
<accession>A0AAD8IR76</accession>
<comment type="caution">
    <text evidence="3">The sequence shown here is derived from an EMBL/GenBank/DDBJ whole genome shotgun (WGS) entry which is preliminary data.</text>
</comment>
<protein>
    <submittedName>
        <fullName evidence="3">F-box protein SKIP24</fullName>
    </submittedName>
</protein>
<evidence type="ECO:0000256" key="1">
    <source>
        <dbReference type="SAM" id="MobiDB-lite"/>
    </source>
</evidence>
<dbReference type="InterPro" id="IPR036047">
    <property type="entry name" value="F-box-like_dom_sf"/>
</dbReference>
<sequence length="245" mass="28085">MAVLPDELWRRILEIGAIDNSPNILNYKDLCSLSITCRTLKRLSGEDFVWFSFLSSDFSQSRIQSSSAKAQYKSCFERDKEKKALAHKRAVLRIESRIAESSRRVSELRSSLRKEVERLKAAALELSNLRNVRQASVALNVWQPEIVRGRQRQIVEQCTVDVKSRTSALDMEVKLCKQQIAAFDKARRDEKSRLQAAKEQLASVMYHPLRDYNLLSSSSCSRSDESNSKKKKLKTSNLCKETSHK</sequence>
<gene>
    <name evidence="3" type="ORF">POM88_017886</name>
</gene>
<dbReference type="EMBL" id="JAUIZM010000004">
    <property type="protein sequence ID" value="KAK1389708.1"/>
    <property type="molecule type" value="Genomic_DNA"/>
</dbReference>
<keyword evidence="4" id="KW-1185">Reference proteome</keyword>
<evidence type="ECO:0000259" key="2">
    <source>
        <dbReference type="Pfam" id="PF12937"/>
    </source>
</evidence>
<feature type="region of interest" description="Disordered" evidence="1">
    <location>
        <begin position="216"/>
        <end position="245"/>
    </location>
</feature>
<proteinExistence type="predicted"/>
<feature type="domain" description="F-box" evidence="2">
    <location>
        <begin position="2"/>
        <end position="53"/>
    </location>
</feature>
<dbReference type="Pfam" id="PF12937">
    <property type="entry name" value="F-box-like"/>
    <property type="match status" value="1"/>
</dbReference>
<reference evidence="3" key="1">
    <citation type="submission" date="2023-02" db="EMBL/GenBank/DDBJ databases">
        <title>Genome of toxic invasive species Heracleum sosnowskyi carries increased number of genes despite the absence of recent whole-genome duplications.</title>
        <authorList>
            <person name="Schelkunov M."/>
            <person name="Shtratnikova V."/>
            <person name="Makarenko M."/>
            <person name="Klepikova A."/>
            <person name="Omelchenko D."/>
            <person name="Novikova G."/>
            <person name="Obukhova E."/>
            <person name="Bogdanov V."/>
            <person name="Penin A."/>
            <person name="Logacheva M."/>
        </authorList>
    </citation>
    <scope>NUCLEOTIDE SEQUENCE</scope>
    <source>
        <strain evidence="3">Hsosn_3</strain>
        <tissue evidence="3">Leaf</tissue>
    </source>
</reference>